<dbReference type="GO" id="GO:0015420">
    <property type="term" value="F:ABC-type vitamin B12 transporter activity"/>
    <property type="evidence" value="ECO:0007669"/>
    <property type="project" value="UniProtKB-UniRule"/>
</dbReference>
<accession>A0A2W7NKI9</accession>
<evidence type="ECO:0000256" key="3">
    <source>
        <dbReference type="ARBA" id="ARBA00006263"/>
    </source>
</evidence>
<evidence type="ECO:0000256" key="5">
    <source>
        <dbReference type="ARBA" id="ARBA00022573"/>
    </source>
</evidence>
<keyword evidence="8 9" id="KW-0472">Membrane</keyword>
<evidence type="ECO:0000256" key="8">
    <source>
        <dbReference type="ARBA" id="ARBA00023136"/>
    </source>
</evidence>
<evidence type="ECO:0000256" key="6">
    <source>
        <dbReference type="ARBA" id="ARBA00022692"/>
    </source>
</evidence>
<keyword evidence="11" id="KW-1185">Reference proteome</keyword>
<feature type="transmembrane region" description="Helical" evidence="9">
    <location>
        <begin position="182"/>
        <end position="200"/>
    </location>
</feature>
<evidence type="ECO:0000256" key="4">
    <source>
        <dbReference type="ARBA" id="ARBA00022475"/>
    </source>
</evidence>
<comment type="caution">
    <text evidence="10">The sequence shown here is derived from an EMBL/GenBank/DDBJ whole genome shotgun (WGS) entry which is preliminary data.</text>
</comment>
<feature type="transmembrane region" description="Helical" evidence="9">
    <location>
        <begin position="77"/>
        <end position="99"/>
    </location>
</feature>
<evidence type="ECO:0000313" key="10">
    <source>
        <dbReference type="EMBL" id="PZX20380.1"/>
    </source>
</evidence>
<feature type="transmembrane region" description="Helical" evidence="9">
    <location>
        <begin position="313"/>
        <end position="334"/>
    </location>
</feature>
<comment type="function">
    <text evidence="9">Converts cobyric acid to cobinamide by the addition of aminopropanol on the F carboxylic group.</text>
</comment>
<dbReference type="PANTHER" id="PTHR34308:SF1">
    <property type="entry name" value="COBALAMIN BIOSYNTHESIS PROTEIN CBIB"/>
    <property type="match status" value="1"/>
</dbReference>
<comment type="similarity">
    <text evidence="3 9">Belongs to the CobD/CbiB family.</text>
</comment>
<dbReference type="GO" id="GO:0005886">
    <property type="term" value="C:plasma membrane"/>
    <property type="evidence" value="ECO:0007669"/>
    <property type="project" value="UniProtKB-SubCell"/>
</dbReference>
<proteinExistence type="inferred from homology"/>
<protein>
    <recommendedName>
        <fullName evidence="9">Cobalamin biosynthesis protein CobD</fullName>
    </recommendedName>
</protein>
<keyword evidence="5 9" id="KW-0169">Cobalamin biosynthesis</keyword>
<comment type="subcellular location">
    <subcellularLocation>
        <location evidence="1 9">Cell membrane</location>
        <topology evidence="1 9">Multi-pass membrane protein</topology>
    </subcellularLocation>
</comment>
<name>A0A2W7NKI9_9BACT</name>
<keyword evidence="4 9" id="KW-1003">Cell membrane</keyword>
<feature type="transmembrane region" description="Helical" evidence="9">
    <location>
        <begin position="105"/>
        <end position="123"/>
    </location>
</feature>
<dbReference type="InterPro" id="IPR004485">
    <property type="entry name" value="Cobalamin_biosynth_CobD/CbiB"/>
</dbReference>
<sequence>MKAIDFCWMPCGNWLPGNKRLIIFFLMMDFLIVVAIVLAYLLDLCVGDPIHWPHPVVGFGRLIAGGEKRWNNGAHRLLKGACLAVGLIVGTGLFFGALMWLGRSVHPVLEAVLVFVFFFYGIANRTLVHEGRMVFQALDRQGLDAGRVQLSRIVGRDTSQLTPQQIRTAVLETMAENLSDGVVAPVFWFLVGGIPGMMAYKMVNTLDSMIGYKNDRYLLFGRVAARIDDVANYLPARITALLMALVTFSVRALQFIVKFGRLHSSPNSGFPEAALAGILNVRFGGPNVYHGILVEKPFIGIHARDIVNNDFRVAAYVNHAVCLVMVLLALVFQFV</sequence>
<feature type="transmembrane region" description="Helical" evidence="9">
    <location>
        <begin position="238"/>
        <end position="257"/>
    </location>
</feature>
<dbReference type="EMBL" id="QKZK01000002">
    <property type="protein sequence ID" value="PZX20380.1"/>
    <property type="molecule type" value="Genomic_DNA"/>
</dbReference>
<evidence type="ECO:0000256" key="2">
    <source>
        <dbReference type="ARBA" id="ARBA00004953"/>
    </source>
</evidence>
<gene>
    <name evidence="9" type="primary">cobD</name>
    <name evidence="10" type="ORF">LX69_00377</name>
</gene>
<dbReference type="Proteomes" id="UP000249239">
    <property type="component" value="Unassembled WGS sequence"/>
</dbReference>
<evidence type="ECO:0000256" key="1">
    <source>
        <dbReference type="ARBA" id="ARBA00004651"/>
    </source>
</evidence>
<dbReference type="Pfam" id="PF03186">
    <property type="entry name" value="CobD_Cbib"/>
    <property type="match status" value="1"/>
</dbReference>
<evidence type="ECO:0000256" key="9">
    <source>
        <dbReference type="HAMAP-Rule" id="MF_00024"/>
    </source>
</evidence>
<dbReference type="PANTHER" id="PTHR34308">
    <property type="entry name" value="COBALAMIN BIOSYNTHESIS PROTEIN CBIB"/>
    <property type="match status" value="1"/>
</dbReference>
<feature type="transmembrane region" description="Helical" evidence="9">
    <location>
        <begin position="22"/>
        <end position="42"/>
    </location>
</feature>
<dbReference type="UniPathway" id="UPA00148"/>
<dbReference type="NCBIfam" id="TIGR00380">
    <property type="entry name" value="cobal_cbiB"/>
    <property type="match status" value="1"/>
</dbReference>
<dbReference type="GO" id="GO:0048472">
    <property type="term" value="F:threonine-phosphate decarboxylase activity"/>
    <property type="evidence" value="ECO:0007669"/>
    <property type="project" value="InterPro"/>
</dbReference>
<comment type="pathway">
    <text evidence="2 9">Cofactor biosynthesis; adenosylcobalamin biosynthesis.</text>
</comment>
<dbReference type="HAMAP" id="MF_00024">
    <property type="entry name" value="CobD_CbiB"/>
    <property type="match status" value="1"/>
</dbReference>
<keyword evidence="6 9" id="KW-0812">Transmembrane</keyword>
<dbReference type="AlphaFoldDB" id="A0A2W7NKI9"/>
<reference evidence="10 11" key="1">
    <citation type="submission" date="2018-06" db="EMBL/GenBank/DDBJ databases">
        <title>Genomic Encyclopedia of Archaeal and Bacterial Type Strains, Phase II (KMG-II): from individual species to whole genera.</title>
        <authorList>
            <person name="Goeker M."/>
        </authorList>
    </citation>
    <scope>NUCLEOTIDE SEQUENCE [LARGE SCALE GENOMIC DNA]</scope>
    <source>
        <strain evidence="10 11">DSM 6779</strain>
    </source>
</reference>
<organism evidence="10 11">
    <name type="scientific">Breznakibacter xylanolyticus</name>
    <dbReference type="NCBI Taxonomy" id="990"/>
    <lineage>
        <taxon>Bacteria</taxon>
        <taxon>Pseudomonadati</taxon>
        <taxon>Bacteroidota</taxon>
        <taxon>Bacteroidia</taxon>
        <taxon>Marinilabiliales</taxon>
        <taxon>Marinilabiliaceae</taxon>
        <taxon>Breznakibacter</taxon>
    </lineage>
</organism>
<dbReference type="GO" id="GO:0009236">
    <property type="term" value="P:cobalamin biosynthetic process"/>
    <property type="evidence" value="ECO:0007669"/>
    <property type="project" value="UniProtKB-UniRule"/>
</dbReference>
<evidence type="ECO:0000256" key="7">
    <source>
        <dbReference type="ARBA" id="ARBA00022989"/>
    </source>
</evidence>
<keyword evidence="7 9" id="KW-1133">Transmembrane helix</keyword>
<evidence type="ECO:0000313" key="11">
    <source>
        <dbReference type="Proteomes" id="UP000249239"/>
    </source>
</evidence>